<dbReference type="OrthoDB" id="9807210at2"/>
<evidence type="ECO:0000259" key="2">
    <source>
        <dbReference type="Pfam" id="PF01979"/>
    </source>
</evidence>
<dbReference type="PANTHER" id="PTHR43794:SF11">
    <property type="entry name" value="AMIDOHYDROLASE-RELATED DOMAIN-CONTAINING PROTEIN"/>
    <property type="match status" value="1"/>
</dbReference>
<dbReference type="SUPFAM" id="SSF51338">
    <property type="entry name" value="Composite domain of metallo-dependent hydrolases"/>
    <property type="match status" value="1"/>
</dbReference>
<dbReference type="SUPFAM" id="SSF51556">
    <property type="entry name" value="Metallo-dependent hydrolases"/>
    <property type="match status" value="1"/>
</dbReference>
<dbReference type="Gene3D" id="2.30.40.10">
    <property type="entry name" value="Urease, subunit C, domain 1"/>
    <property type="match status" value="1"/>
</dbReference>
<dbReference type="Gene3D" id="3.20.20.140">
    <property type="entry name" value="Metal-dependent hydrolases"/>
    <property type="match status" value="1"/>
</dbReference>
<dbReference type="InterPro" id="IPR006680">
    <property type="entry name" value="Amidohydro-rel"/>
</dbReference>
<dbReference type="eggNOG" id="COG0402">
    <property type="taxonomic scope" value="Bacteria"/>
</dbReference>
<gene>
    <name evidence="3" type="ORF">CSUNSWCD_893</name>
</gene>
<protein>
    <submittedName>
        <fullName evidence="3">Chlorohydrolase/deaminase family protein</fullName>
    </submittedName>
</protein>
<proteinExistence type="predicted"/>
<dbReference type="InterPro" id="IPR032466">
    <property type="entry name" value="Metal_Hydrolase"/>
</dbReference>
<dbReference type="Pfam" id="PF01979">
    <property type="entry name" value="Amidohydro_1"/>
    <property type="match status" value="1"/>
</dbReference>
<reference evidence="3 4" key="1">
    <citation type="journal article" date="2013" name="Genome Announc.">
        <title>Genome Sequence of Campylobacter showae UNSWCD, Isolated from a Patient with Crohn's Disease.</title>
        <authorList>
            <person name="Tay A.P."/>
            <person name="Kaakoush N.O."/>
            <person name="Deshpande N.P."/>
            <person name="Chen Z."/>
            <person name="Mitchell H."/>
            <person name="Wilkins M.R."/>
        </authorList>
    </citation>
    <scope>NUCLEOTIDE SEQUENCE [LARGE SCALE GENOMIC DNA]</scope>
    <source>
        <strain evidence="3 4">CSUNSWCD</strain>
    </source>
</reference>
<dbReference type="GO" id="GO:0016810">
    <property type="term" value="F:hydrolase activity, acting on carbon-nitrogen (but not peptide) bonds"/>
    <property type="evidence" value="ECO:0007669"/>
    <property type="project" value="InterPro"/>
</dbReference>
<organism evidence="3 4">
    <name type="scientific">Campylobacter showae CSUNSWCD</name>
    <dbReference type="NCBI Taxonomy" id="1244083"/>
    <lineage>
        <taxon>Bacteria</taxon>
        <taxon>Pseudomonadati</taxon>
        <taxon>Campylobacterota</taxon>
        <taxon>Epsilonproteobacteria</taxon>
        <taxon>Campylobacterales</taxon>
        <taxon>Campylobacteraceae</taxon>
        <taxon>Campylobacter</taxon>
    </lineage>
</organism>
<dbReference type="AlphaFoldDB" id="M5IHR2"/>
<dbReference type="InterPro" id="IPR011059">
    <property type="entry name" value="Metal-dep_hydrolase_composite"/>
</dbReference>
<sequence length="409" mass="44389">MIIVKPKFTMLCDENFTVLEDAAVAFDERIKAVGEAEQLRKRYDGARFFEYPDAVLAPAFINPHVHLEFSANKTSLVYGDFLEWLSSVIASRGALSQAANNAVIAAAIKTMQRSGVASFAAVSSFGGDLDACANCGGRVVFFNEILGTNEAALEQNLANFITRFEASQKRKSPLFTPAVSVHSPYSTHPDLAAAALNLARERDLVVSTHFMESRHEKNWLEGGTGGFKEWLGKFKPAARPLYTPSSFVAMFAGVRTLFTHCVWADDFSGFDRELHSLTHCAVSNRLLSKRTLNLRAALDAGVSVNIGTDGLSSNMSLNFLDELRANLLIHADFDPLELAKILLLASTKNAASALNLEVGEIKGGKLADLALYGGFADADATQLPLMLILHARGCERLFVGGAEVNLKQI</sequence>
<evidence type="ECO:0000313" key="3">
    <source>
        <dbReference type="EMBL" id="EKU10365.1"/>
    </source>
</evidence>
<dbReference type="PATRIC" id="fig|1244083.3.peg.2136"/>
<comment type="caution">
    <text evidence="3">The sequence shown here is derived from an EMBL/GenBank/DDBJ whole genome shotgun (WGS) entry which is preliminary data.</text>
</comment>
<feature type="domain" description="Amidohydrolase-related" evidence="2">
    <location>
        <begin position="56"/>
        <end position="374"/>
    </location>
</feature>
<dbReference type="RefSeq" id="WP_009496070.1">
    <property type="nucleotide sequence ID" value="NZ_AMZQ01000013.1"/>
</dbReference>
<evidence type="ECO:0000313" key="4">
    <source>
        <dbReference type="Proteomes" id="UP000011939"/>
    </source>
</evidence>
<dbReference type="EMBL" id="AMZQ01000013">
    <property type="protein sequence ID" value="EKU10365.1"/>
    <property type="molecule type" value="Genomic_DNA"/>
</dbReference>
<dbReference type="InterPro" id="IPR050287">
    <property type="entry name" value="MTA/SAH_deaminase"/>
</dbReference>
<accession>M5IHR2</accession>
<dbReference type="NCBIfam" id="NF006269">
    <property type="entry name" value="PRK08418.1"/>
    <property type="match status" value="1"/>
</dbReference>
<dbReference type="Proteomes" id="UP000011939">
    <property type="component" value="Unassembled WGS sequence"/>
</dbReference>
<name>M5IHR2_9BACT</name>
<keyword evidence="1 3" id="KW-0378">Hydrolase</keyword>
<dbReference type="PANTHER" id="PTHR43794">
    <property type="entry name" value="AMINOHYDROLASE SSNA-RELATED"/>
    <property type="match status" value="1"/>
</dbReference>
<evidence type="ECO:0000256" key="1">
    <source>
        <dbReference type="ARBA" id="ARBA00022801"/>
    </source>
</evidence>
<dbReference type="STRING" id="1244083.CSUNSWCD_893"/>